<dbReference type="OrthoDB" id="1779586at2"/>
<proteinExistence type="predicted"/>
<keyword evidence="1" id="KW-1133">Transmembrane helix</keyword>
<protein>
    <submittedName>
        <fullName evidence="2">Putative membrane protein</fullName>
    </submittedName>
</protein>
<dbReference type="AlphaFoldDB" id="A0A0K8J7I8"/>
<dbReference type="Pfam" id="PF09581">
    <property type="entry name" value="Spore_III_AF"/>
    <property type="match status" value="1"/>
</dbReference>
<dbReference type="KEGG" id="hsd:SD1D_1732"/>
<feature type="transmembrane region" description="Helical" evidence="1">
    <location>
        <begin position="12"/>
        <end position="30"/>
    </location>
</feature>
<dbReference type="InterPro" id="IPR014245">
    <property type="entry name" value="Spore_III_AF"/>
</dbReference>
<evidence type="ECO:0000256" key="1">
    <source>
        <dbReference type="SAM" id="Phobius"/>
    </source>
</evidence>
<sequence>MGEIYDWVRNTVIYLILNTIIMNLLGNSSYKKYVSIVSGMILLLIVVSPFFKLLKMDGILDYYLNSNFYRTDMKDYQKELKLMEEKQQQALYGDIKERIKKQVTDMLSEEGLYLYDFDIVMNQDLDSKEFGEITSMIISAGYQEDQGVPVHKINIEKIVISDGIDRENDKPNIPSPQEIHVKNKISDFYNMDQDNINISIQGG</sequence>
<evidence type="ECO:0000313" key="2">
    <source>
        <dbReference type="EMBL" id="CUH93277.1"/>
    </source>
</evidence>
<accession>A0A0K8J7I8</accession>
<gene>
    <name evidence="2" type="ORF">SD1D_1732</name>
</gene>
<organism evidence="2 3">
    <name type="scientific">Herbinix luporum</name>
    <dbReference type="NCBI Taxonomy" id="1679721"/>
    <lineage>
        <taxon>Bacteria</taxon>
        <taxon>Bacillati</taxon>
        <taxon>Bacillota</taxon>
        <taxon>Clostridia</taxon>
        <taxon>Lachnospirales</taxon>
        <taxon>Lachnospiraceae</taxon>
        <taxon>Herbinix</taxon>
    </lineage>
</organism>
<keyword evidence="1" id="KW-0812">Transmembrane</keyword>
<keyword evidence="1" id="KW-0472">Membrane</keyword>
<evidence type="ECO:0000313" key="3">
    <source>
        <dbReference type="Proteomes" id="UP000196053"/>
    </source>
</evidence>
<name>A0A0K8J7I8_9FIRM</name>
<dbReference type="Proteomes" id="UP000196053">
    <property type="component" value="Chromosome I"/>
</dbReference>
<keyword evidence="3" id="KW-1185">Reference proteome</keyword>
<dbReference type="EMBL" id="LN879430">
    <property type="protein sequence ID" value="CUH93277.1"/>
    <property type="molecule type" value="Genomic_DNA"/>
</dbReference>
<feature type="transmembrane region" description="Helical" evidence="1">
    <location>
        <begin position="36"/>
        <end position="54"/>
    </location>
</feature>
<reference evidence="3" key="1">
    <citation type="submission" date="2015-09" db="EMBL/GenBank/DDBJ databases">
        <authorList>
            <person name="Wibberg D."/>
        </authorList>
    </citation>
    <scope>NUCLEOTIDE SEQUENCE [LARGE SCALE GENOMIC DNA]</scope>
    <source>
        <strain evidence="3">SD1D</strain>
    </source>
</reference>
<dbReference type="RefSeq" id="WP_058258540.1">
    <property type="nucleotide sequence ID" value="NZ_DUPS01000065.1"/>
</dbReference>